<dbReference type="EMBL" id="JACRTF010000001">
    <property type="protein sequence ID" value="MBC8592665.1"/>
    <property type="molecule type" value="Genomic_DNA"/>
</dbReference>
<evidence type="ECO:0000313" key="2">
    <source>
        <dbReference type="Proteomes" id="UP000651085"/>
    </source>
</evidence>
<comment type="caution">
    <text evidence="1">The sequence shown here is derived from an EMBL/GenBank/DDBJ whole genome shotgun (WGS) entry which is preliminary data.</text>
</comment>
<dbReference type="InterPro" id="IPR014825">
    <property type="entry name" value="DNA_alkylation"/>
</dbReference>
<dbReference type="RefSeq" id="WP_262433838.1">
    <property type="nucleotide sequence ID" value="NZ_JACRTF010000001.1"/>
</dbReference>
<sequence length="234" mass="27998">MKTKTKEIQKELEAYVDPVKRDFLPYFFKTGKGQYGEGDKFLGVVVPNTRQVAKRHKEEPFEVMADLLQSEWHECRLCALLMLVERYKKSDETGRKAIYDFYLTQTCRVNNWDLVDLSAPYIVGEYLKDKSREDLYRLADSSLLWDQRIAVVATITLIRNNDFIDTLRLSEKLLLHEHDLMRKAVGWMLREMGKRDKDLLLQFLDQYSKKMPRTMLRYSIEKLTEEERKYYMQR</sequence>
<reference evidence="1" key="1">
    <citation type="submission" date="2020-08" db="EMBL/GenBank/DDBJ databases">
        <title>Genome public.</title>
        <authorList>
            <person name="Liu C."/>
            <person name="Sun Q."/>
        </authorList>
    </citation>
    <scope>NUCLEOTIDE SEQUENCE</scope>
    <source>
        <strain evidence="1">N12</strain>
    </source>
</reference>
<dbReference type="Proteomes" id="UP000651085">
    <property type="component" value="Unassembled WGS sequence"/>
</dbReference>
<dbReference type="SUPFAM" id="SSF48371">
    <property type="entry name" value="ARM repeat"/>
    <property type="match status" value="1"/>
</dbReference>
<dbReference type="PANTHER" id="PTHR34070">
    <property type="entry name" value="ARMADILLO-TYPE FOLD"/>
    <property type="match status" value="1"/>
</dbReference>
<dbReference type="AlphaFoldDB" id="A0A926IPM3"/>
<dbReference type="InterPro" id="IPR016024">
    <property type="entry name" value="ARM-type_fold"/>
</dbReference>
<evidence type="ECO:0000313" key="1">
    <source>
        <dbReference type="EMBL" id="MBC8592665.1"/>
    </source>
</evidence>
<keyword evidence="2" id="KW-1185">Reference proteome</keyword>
<dbReference type="Pfam" id="PF08713">
    <property type="entry name" value="DNA_alkylation"/>
    <property type="match status" value="1"/>
</dbReference>
<dbReference type="Gene3D" id="1.25.10.90">
    <property type="match status" value="1"/>
</dbReference>
<dbReference type="PANTHER" id="PTHR34070:SF1">
    <property type="entry name" value="DNA ALKYLATION REPAIR PROTEIN"/>
    <property type="match status" value="1"/>
</dbReference>
<gene>
    <name evidence="1" type="ORF">H8744_05255</name>
</gene>
<dbReference type="CDD" id="cd06561">
    <property type="entry name" value="AlkD_like"/>
    <property type="match status" value="1"/>
</dbReference>
<proteinExistence type="predicted"/>
<accession>A0A926IPM3</accession>
<name>A0A926IPM3_9BACT</name>
<protein>
    <submittedName>
        <fullName evidence="1">DNA alkylation repair protein</fullName>
    </submittedName>
</protein>
<organism evidence="1 2">
    <name type="scientific">Jilunia laotingensis</name>
    <dbReference type="NCBI Taxonomy" id="2763675"/>
    <lineage>
        <taxon>Bacteria</taxon>
        <taxon>Pseudomonadati</taxon>
        <taxon>Bacteroidota</taxon>
        <taxon>Bacteroidia</taxon>
        <taxon>Bacteroidales</taxon>
        <taxon>Bacteroidaceae</taxon>
        <taxon>Jilunia</taxon>
    </lineage>
</organism>